<accession>A0AAP0HST8</accession>
<protein>
    <recommendedName>
        <fullName evidence="8">BZIP domain-containing protein</fullName>
    </recommendedName>
</protein>
<keyword evidence="10" id="KW-1185">Reference proteome</keyword>
<dbReference type="EMBL" id="JBBNAE010000009">
    <property type="protein sequence ID" value="KAK9096944.1"/>
    <property type="molecule type" value="Genomic_DNA"/>
</dbReference>
<dbReference type="GO" id="GO:0045893">
    <property type="term" value="P:positive regulation of DNA-templated transcription"/>
    <property type="evidence" value="ECO:0007669"/>
    <property type="project" value="InterPro"/>
</dbReference>
<keyword evidence="6" id="KW-0539">Nucleus</keyword>
<proteinExistence type="predicted"/>
<dbReference type="SMART" id="SM00338">
    <property type="entry name" value="BRLZ"/>
    <property type="match status" value="1"/>
</dbReference>
<keyword evidence="7" id="KW-0175">Coiled coil</keyword>
<dbReference type="PROSITE" id="PS50217">
    <property type="entry name" value="BZIP"/>
    <property type="match status" value="1"/>
</dbReference>
<organism evidence="9 10">
    <name type="scientific">Stephania japonica</name>
    <dbReference type="NCBI Taxonomy" id="461633"/>
    <lineage>
        <taxon>Eukaryota</taxon>
        <taxon>Viridiplantae</taxon>
        <taxon>Streptophyta</taxon>
        <taxon>Embryophyta</taxon>
        <taxon>Tracheophyta</taxon>
        <taxon>Spermatophyta</taxon>
        <taxon>Magnoliopsida</taxon>
        <taxon>Ranunculales</taxon>
        <taxon>Menispermaceae</taxon>
        <taxon>Menispermoideae</taxon>
        <taxon>Cissampelideae</taxon>
        <taxon>Stephania</taxon>
    </lineage>
</organism>
<dbReference type="PROSITE" id="PS00036">
    <property type="entry name" value="BZIP_BASIC"/>
    <property type="match status" value="1"/>
</dbReference>
<dbReference type="AlphaFoldDB" id="A0AAP0HST8"/>
<dbReference type="GO" id="GO:0003700">
    <property type="term" value="F:DNA-binding transcription factor activity"/>
    <property type="evidence" value="ECO:0007669"/>
    <property type="project" value="InterPro"/>
</dbReference>
<dbReference type="PANTHER" id="PTHR22952:SF463">
    <property type="entry name" value="ABSCISIC ACID-INSENSITIVE 5-LIKE PROTEIN 7"/>
    <property type="match status" value="1"/>
</dbReference>
<dbReference type="GO" id="GO:0009738">
    <property type="term" value="P:abscisic acid-activated signaling pathway"/>
    <property type="evidence" value="ECO:0007669"/>
    <property type="project" value="UniProtKB-KW"/>
</dbReference>
<evidence type="ECO:0000256" key="1">
    <source>
        <dbReference type="ARBA" id="ARBA00004123"/>
    </source>
</evidence>
<gene>
    <name evidence="9" type="ORF">Sjap_022441</name>
</gene>
<dbReference type="Gene3D" id="1.20.5.170">
    <property type="match status" value="1"/>
</dbReference>
<dbReference type="CDD" id="cd14707">
    <property type="entry name" value="bZIP_plant_BZIP46"/>
    <property type="match status" value="1"/>
</dbReference>
<evidence type="ECO:0000259" key="8">
    <source>
        <dbReference type="PROSITE" id="PS50217"/>
    </source>
</evidence>
<dbReference type="SUPFAM" id="SSF57959">
    <property type="entry name" value="Leucine zipper domain"/>
    <property type="match status" value="1"/>
</dbReference>
<evidence type="ECO:0000313" key="9">
    <source>
        <dbReference type="EMBL" id="KAK9096944.1"/>
    </source>
</evidence>
<evidence type="ECO:0000256" key="3">
    <source>
        <dbReference type="ARBA" id="ARBA00023015"/>
    </source>
</evidence>
<reference evidence="9 10" key="1">
    <citation type="submission" date="2024-01" db="EMBL/GenBank/DDBJ databases">
        <title>Genome assemblies of Stephania.</title>
        <authorList>
            <person name="Yang L."/>
        </authorList>
    </citation>
    <scope>NUCLEOTIDE SEQUENCE [LARGE SCALE GENOMIC DNA]</scope>
    <source>
        <strain evidence="9">QJT</strain>
        <tissue evidence="9">Leaf</tissue>
    </source>
</reference>
<evidence type="ECO:0000256" key="5">
    <source>
        <dbReference type="ARBA" id="ARBA00023163"/>
    </source>
</evidence>
<comment type="subcellular location">
    <subcellularLocation>
        <location evidence="1">Nucleus</location>
    </subcellularLocation>
</comment>
<dbReference type="GO" id="GO:0005634">
    <property type="term" value="C:nucleus"/>
    <property type="evidence" value="ECO:0007669"/>
    <property type="project" value="UniProtKB-SubCell"/>
</dbReference>
<sequence length="341" mass="36659">MNFKNMGEAAPPQYGGSGLIRSLSRQASIYSLTLEEFQSSMGGIQKDFGSMNMDEFLKNIWTAEEAQGLALGSTGAAEEGGGAAAARNLQRQGSLTLPRTLSQKTVDEVWKDLYKEGVVREDAQSMAPAEKFDDGNGMIYSGMPRPGALALGNQVMGINGNSQVPNQSPNLGINGNGERLIQQQQQLFPNQPAVIHLANKGFVQGGGMGGGGGVGIVGGGTDGGVTVAAVPTMSPLSSDGPGNDNNSSLSPVSYMFNGSVGRKRRGGIVEKVVERRQKRMIKNRESAARSRARKQAYTMELETEAEKLREENKELQKKQEEIMEMQKNQVSTWINEMTPKL</sequence>
<dbReference type="GO" id="GO:0003677">
    <property type="term" value="F:DNA binding"/>
    <property type="evidence" value="ECO:0007669"/>
    <property type="project" value="UniProtKB-KW"/>
</dbReference>
<comment type="caution">
    <text evidence="9">The sequence shown here is derived from an EMBL/GenBank/DDBJ whole genome shotgun (WGS) entry which is preliminary data.</text>
</comment>
<evidence type="ECO:0000256" key="6">
    <source>
        <dbReference type="ARBA" id="ARBA00023242"/>
    </source>
</evidence>
<keyword evidence="3" id="KW-0805">Transcription regulation</keyword>
<name>A0AAP0HST8_9MAGN</name>
<evidence type="ECO:0000256" key="2">
    <source>
        <dbReference type="ARBA" id="ARBA00022682"/>
    </source>
</evidence>
<dbReference type="InterPro" id="IPR043452">
    <property type="entry name" value="BZIP46-like"/>
</dbReference>
<dbReference type="InterPro" id="IPR046347">
    <property type="entry name" value="bZIP_sf"/>
</dbReference>
<evidence type="ECO:0000256" key="4">
    <source>
        <dbReference type="ARBA" id="ARBA00023125"/>
    </source>
</evidence>
<evidence type="ECO:0000313" key="10">
    <source>
        <dbReference type="Proteomes" id="UP001417504"/>
    </source>
</evidence>
<keyword evidence="5" id="KW-0804">Transcription</keyword>
<dbReference type="Proteomes" id="UP001417504">
    <property type="component" value="Unassembled WGS sequence"/>
</dbReference>
<keyword evidence="2" id="KW-0938">Abscisic acid signaling pathway</keyword>
<dbReference type="Pfam" id="PF00170">
    <property type="entry name" value="bZIP_1"/>
    <property type="match status" value="1"/>
</dbReference>
<keyword evidence="4" id="KW-0238">DNA-binding</keyword>
<dbReference type="PANTHER" id="PTHR22952">
    <property type="entry name" value="CAMP-RESPONSE ELEMENT BINDING PROTEIN-RELATED"/>
    <property type="match status" value="1"/>
</dbReference>
<dbReference type="FunFam" id="1.20.5.170:FF:000048">
    <property type="entry name" value="ABSCISIC ACID-INSENSITIVE 5-like protein 5"/>
    <property type="match status" value="1"/>
</dbReference>
<feature type="coiled-coil region" evidence="7">
    <location>
        <begin position="291"/>
        <end position="328"/>
    </location>
</feature>
<evidence type="ECO:0000256" key="7">
    <source>
        <dbReference type="SAM" id="Coils"/>
    </source>
</evidence>
<dbReference type="InterPro" id="IPR004827">
    <property type="entry name" value="bZIP"/>
</dbReference>
<feature type="domain" description="BZIP" evidence="8">
    <location>
        <begin position="273"/>
        <end position="324"/>
    </location>
</feature>